<dbReference type="InterPro" id="IPR036691">
    <property type="entry name" value="Endo/exonu/phosph_ase_sf"/>
</dbReference>
<feature type="region of interest" description="Disordered" evidence="1">
    <location>
        <begin position="239"/>
        <end position="265"/>
    </location>
</feature>
<protein>
    <submittedName>
        <fullName evidence="2">Uncharacterized protein</fullName>
    </submittedName>
</protein>
<name>A0A4Y9Y1I4_9APHY</name>
<evidence type="ECO:0000313" key="2">
    <source>
        <dbReference type="EMBL" id="TFY55768.1"/>
    </source>
</evidence>
<dbReference type="EMBL" id="SEKV01000562">
    <property type="protein sequence ID" value="TFY55768.1"/>
    <property type="molecule type" value="Genomic_DNA"/>
</dbReference>
<proteinExistence type="predicted"/>
<dbReference type="SUPFAM" id="SSF56219">
    <property type="entry name" value="DNase I-like"/>
    <property type="match status" value="1"/>
</dbReference>
<dbReference type="Gene3D" id="3.60.10.10">
    <property type="entry name" value="Endonuclease/exonuclease/phosphatase"/>
    <property type="match status" value="1"/>
</dbReference>
<reference evidence="2 3" key="1">
    <citation type="submission" date="2019-01" db="EMBL/GenBank/DDBJ databases">
        <title>Genome sequencing of the rare red list fungi Fomitopsis rosea.</title>
        <authorList>
            <person name="Buettner E."/>
            <person name="Kellner H."/>
        </authorList>
    </citation>
    <scope>NUCLEOTIDE SEQUENCE [LARGE SCALE GENOMIC DNA]</scope>
    <source>
        <strain evidence="2 3">DSM 105464</strain>
    </source>
</reference>
<evidence type="ECO:0000313" key="3">
    <source>
        <dbReference type="Proteomes" id="UP000298390"/>
    </source>
</evidence>
<dbReference type="Proteomes" id="UP000298390">
    <property type="component" value="Unassembled WGS sequence"/>
</dbReference>
<sequence length="276" mass="30535">MESQLNVNTDAGGSANPIPPCVEQRPTPTHFDDEPINAEQLKFLDRWLQQPPGGVPVIVPVPSPVPNDNVLDNEAEPEPAFNVKFVSANVQKSAENTTQLLERYRDANVIYVQEIFWGHIKNVLSSKKKDGDLYENTTAHRNFTCFGVSSKSRVATYMHRCWRGASPHIITGLAPHGDCLMVSFGTPQGTCNVLNVYNDNGPNNVISHLLEHVDSLPPITMMAGDFNLHHVAWDKVTRNCNENPPHGGNDPEAPATWKSNNPRSIPTHATEVIMLH</sequence>
<comment type="caution">
    <text evidence="2">The sequence shown here is derived from an EMBL/GenBank/DDBJ whole genome shotgun (WGS) entry which is preliminary data.</text>
</comment>
<accession>A0A4Y9Y1I4</accession>
<gene>
    <name evidence="2" type="ORF">EVJ58_g8044</name>
</gene>
<dbReference type="AlphaFoldDB" id="A0A4Y9Y1I4"/>
<feature type="region of interest" description="Disordered" evidence="1">
    <location>
        <begin position="1"/>
        <end position="32"/>
    </location>
</feature>
<feature type="compositionally biased region" description="Polar residues" evidence="1">
    <location>
        <begin position="1"/>
        <end position="11"/>
    </location>
</feature>
<evidence type="ECO:0000256" key="1">
    <source>
        <dbReference type="SAM" id="MobiDB-lite"/>
    </source>
</evidence>
<organism evidence="2 3">
    <name type="scientific">Rhodofomes roseus</name>
    <dbReference type="NCBI Taxonomy" id="34475"/>
    <lineage>
        <taxon>Eukaryota</taxon>
        <taxon>Fungi</taxon>
        <taxon>Dikarya</taxon>
        <taxon>Basidiomycota</taxon>
        <taxon>Agaricomycotina</taxon>
        <taxon>Agaricomycetes</taxon>
        <taxon>Polyporales</taxon>
        <taxon>Rhodofomes</taxon>
    </lineage>
</organism>
<dbReference type="STRING" id="34475.A0A4Y9Y1I4"/>